<dbReference type="Gene3D" id="3.30.63.10">
    <property type="entry name" value="Guanylate Kinase phosphate binding domain"/>
    <property type="match status" value="1"/>
</dbReference>
<accession>A0A1F5DN92</accession>
<name>A0A1F5DN92_9BACT</name>
<dbReference type="GO" id="GO:0005829">
    <property type="term" value="C:cytosol"/>
    <property type="evidence" value="ECO:0007669"/>
    <property type="project" value="TreeGrafter"/>
</dbReference>
<keyword evidence="3" id="KW-0418">Kinase</keyword>
<dbReference type="SUPFAM" id="SSF52540">
    <property type="entry name" value="P-loop containing nucleoside triphosphate hydrolases"/>
    <property type="match status" value="1"/>
</dbReference>
<organism evidence="5 6">
    <name type="scientific">Candidatus Berkelbacteria bacterium RBG_13_40_8</name>
    <dbReference type="NCBI Taxonomy" id="1797467"/>
    <lineage>
        <taxon>Bacteria</taxon>
        <taxon>Candidatus Berkelbacteria</taxon>
    </lineage>
</organism>
<dbReference type="EMBL" id="MEZT01000017">
    <property type="protein sequence ID" value="OGD56585.1"/>
    <property type="molecule type" value="Genomic_DNA"/>
</dbReference>
<protein>
    <recommendedName>
        <fullName evidence="4">Guanylate kinase-like domain-containing protein</fullName>
    </recommendedName>
</protein>
<gene>
    <name evidence="5" type="ORF">A2V71_02725</name>
</gene>
<dbReference type="Gene3D" id="3.40.50.300">
    <property type="entry name" value="P-loop containing nucleotide triphosphate hydrolases"/>
    <property type="match status" value="1"/>
</dbReference>
<dbReference type="InterPro" id="IPR008145">
    <property type="entry name" value="GK/Ca_channel_bsu"/>
</dbReference>
<evidence type="ECO:0000256" key="2">
    <source>
        <dbReference type="ARBA" id="ARBA00022679"/>
    </source>
</evidence>
<comment type="caution">
    <text evidence="5">The sequence shown here is derived from an EMBL/GenBank/DDBJ whole genome shotgun (WGS) entry which is preliminary data.</text>
</comment>
<evidence type="ECO:0000313" key="6">
    <source>
        <dbReference type="Proteomes" id="UP000178764"/>
    </source>
</evidence>
<dbReference type="CDD" id="cd00071">
    <property type="entry name" value="GMPK"/>
    <property type="match status" value="1"/>
</dbReference>
<dbReference type="AlphaFoldDB" id="A0A1F5DN92"/>
<reference evidence="5 6" key="1">
    <citation type="journal article" date="2016" name="Nat. Commun.">
        <title>Thousands of microbial genomes shed light on interconnected biogeochemical processes in an aquifer system.</title>
        <authorList>
            <person name="Anantharaman K."/>
            <person name="Brown C.T."/>
            <person name="Hug L.A."/>
            <person name="Sharon I."/>
            <person name="Castelle C.J."/>
            <person name="Probst A.J."/>
            <person name="Thomas B.C."/>
            <person name="Singh A."/>
            <person name="Wilkins M.J."/>
            <person name="Karaoz U."/>
            <person name="Brodie E.L."/>
            <person name="Williams K.H."/>
            <person name="Hubbard S.S."/>
            <person name="Banfield J.F."/>
        </authorList>
    </citation>
    <scope>NUCLEOTIDE SEQUENCE [LARGE SCALE GENOMIC DNA]</scope>
</reference>
<keyword evidence="2" id="KW-0808">Transferase</keyword>
<comment type="similarity">
    <text evidence="1">Belongs to the guanylate kinase family.</text>
</comment>
<dbReference type="SMART" id="SM00072">
    <property type="entry name" value="GuKc"/>
    <property type="match status" value="1"/>
</dbReference>
<dbReference type="GO" id="GO:0004385">
    <property type="term" value="F:GMP kinase activity"/>
    <property type="evidence" value="ECO:0007669"/>
    <property type="project" value="TreeGrafter"/>
</dbReference>
<dbReference type="PROSITE" id="PS50052">
    <property type="entry name" value="GUANYLATE_KINASE_2"/>
    <property type="match status" value="1"/>
</dbReference>
<evidence type="ECO:0000313" key="5">
    <source>
        <dbReference type="EMBL" id="OGD56585.1"/>
    </source>
</evidence>
<dbReference type="PANTHER" id="PTHR23117:SF13">
    <property type="entry name" value="GUANYLATE KINASE"/>
    <property type="match status" value="1"/>
</dbReference>
<dbReference type="Proteomes" id="UP000178764">
    <property type="component" value="Unassembled WGS sequence"/>
</dbReference>
<proteinExistence type="inferred from homology"/>
<sequence>MRNKIFIISGPSGVGKGTIVEGILKNPELNLYWAKSYTTRPERVSDKMENHYRFCNLDAFKRLEKRGEILEKNFYNGHWYGSSKSEIDNALKVGRNVLKEIEVNGGMNYKKLYPNAVLIFIKADLKDIKNRLTKRGQNTPDEIEKRLKTANDEMGYEKEYHYSVTNPEGHPEQAIEEVEKITRKELNE</sequence>
<dbReference type="InterPro" id="IPR027417">
    <property type="entry name" value="P-loop_NTPase"/>
</dbReference>
<dbReference type="Pfam" id="PF00625">
    <property type="entry name" value="Guanylate_kin"/>
    <property type="match status" value="1"/>
</dbReference>
<dbReference type="PANTHER" id="PTHR23117">
    <property type="entry name" value="GUANYLATE KINASE-RELATED"/>
    <property type="match status" value="1"/>
</dbReference>
<evidence type="ECO:0000256" key="3">
    <source>
        <dbReference type="ARBA" id="ARBA00022777"/>
    </source>
</evidence>
<evidence type="ECO:0000259" key="4">
    <source>
        <dbReference type="PROSITE" id="PS50052"/>
    </source>
</evidence>
<feature type="domain" description="Guanylate kinase-like" evidence="4">
    <location>
        <begin position="3"/>
        <end position="183"/>
    </location>
</feature>
<dbReference type="InterPro" id="IPR008144">
    <property type="entry name" value="Guanylate_kin-like_dom"/>
</dbReference>
<evidence type="ECO:0000256" key="1">
    <source>
        <dbReference type="ARBA" id="ARBA00005790"/>
    </source>
</evidence>